<organism evidence="4 5">
    <name type="scientific">Plectosphaerella plurivora</name>
    <dbReference type="NCBI Taxonomy" id="936078"/>
    <lineage>
        <taxon>Eukaryota</taxon>
        <taxon>Fungi</taxon>
        <taxon>Dikarya</taxon>
        <taxon>Ascomycota</taxon>
        <taxon>Pezizomycotina</taxon>
        <taxon>Sordariomycetes</taxon>
        <taxon>Hypocreomycetidae</taxon>
        <taxon>Glomerellales</taxon>
        <taxon>Plectosphaerellaceae</taxon>
        <taxon>Plectosphaerella</taxon>
    </lineage>
</organism>
<feature type="compositionally biased region" description="Basic and acidic residues" evidence="2">
    <location>
        <begin position="24"/>
        <end position="41"/>
    </location>
</feature>
<name>A0A9P8VMH8_9PEZI</name>
<keyword evidence="5" id="KW-1185">Reference proteome</keyword>
<feature type="domain" description="CID" evidence="3">
    <location>
        <begin position="472"/>
        <end position="663"/>
    </location>
</feature>
<evidence type="ECO:0000313" key="4">
    <source>
        <dbReference type="EMBL" id="KAH6696832.1"/>
    </source>
</evidence>
<dbReference type="Gene3D" id="3.30.70.330">
    <property type="match status" value="1"/>
</dbReference>
<comment type="caution">
    <text evidence="4">The sequence shown here is derived from an EMBL/GenBank/DDBJ whole genome shotgun (WGS) entry which is preliminary data.</text>
</comment>
<gene>
    <name evidence="4" type="ORF">F5X68DRAFT_162521</name>
</gene>
<dbReference type="OrthoDB" id="377209at2759"/>
<dbReference type="GO" id="GO:0006396">
    <property type="term" value="P:RNA processing"/>
    <property type="evidence" value="ECO:0007669"/>
    <property type="project" value="InterPro"/>
</dbReference>
<feature type="compositionally biased region" description="Basic and acidic residues" evidence="2">
    <location>
        <begin position="696"/>
        <end position="708"/>
    </location>
</feature>
<dbReference type="InterPro" id="IPR000061">
    <property type="entry name" value="Surp"/>
</dbReference>
<dbReference type="PANTHER" id="PTHR23140:SF0">
    <property type="entry name" value="U2 SNRNP-ASSOCIATED SURP MOTIF-CONTAINING PROTEIN"/>
    <property type="match status" value="1"/>
</dbReference>
<dbReference type="AlphaFoldDB" id="A0A9P8VMH8"/>
<dbReference type="GO" id="GO:0003723">
    <property type="term" value="F:RNA binding"/>
    <property type="evidence" value="ECO:0007669"/>
    <property type="project" value="UniProtKB-KW"/>
</dbReference>
<reference evidence="4" key="1">
    <citation type="journal article" date="2021" name="Nat. Commun.">
        <title>Genetic determinants of endophytism in the Arabidopsis root mycobiome.</title>
        <authorList>
            <person name="Mesny F."/>
            <person name="Miyauchi S."/>
            <person name="Thiergart T."/>
            <person name="Pickel B."/>
            <person name="Atanasova L."/>
            <person name="Karlsson M."/>
            <person name="Huettel B."/>
            <person name="Barry K.W."/>
            <person name="Haridas S."/>
            <person name="Chen C."/>
            <person name="Bauer D."/>
            <person name="Andreopoulos W."/>
            <person name="Pangilinan J."/>
            <person name="LaButti K."/>
            <person name="Riley R."/>
            <person name="Lipzen A."/>
            <person name="Clum A."/>
            <person name="Drula E."/>
            <person name="Henrissat B."/>
            <person name="Kohler A."/>
            <person name="Grigoriev I.V."/>
            <person name="Martin F.M."/>
            <person name="Hacquard S."/>
        </authorList>
    </citation>
    <scope>NUCLEOTIDE SEQUENCE</scope>
    <source>
        <strain evidence="4">MPI-SDFR-AT-0117</strain>
    </source>
</reference>
<feature type="compositionally biased region" description="Basic and acidic residues" evidence="2">
    <location>
        <begin position="167"/>
        <end position="176"/>
    </location>
</feature>
<keyword evidence="1" id="KW-0694">RNA-binding</keyword>
<feature type="compositionally biased region" description="Low complexity" evidence="2">
    <location>
        <begin position="786"/>
        <end position="799"/>
    </location>
</feature>
<sequence length="829" mass="90018">MSSKKIAEFPNVEAKLQKPSKQSAFEKQRAEAEAKRAREAAETAAVLKEFEKSFDNDDDYGYGGASRSSSSQGFAPRGPGFGGAPPGAVGRRHFGTSTLKSGPGSLGPNPGLKSGPGSLAFNPGSHGKKRGFDSFRHERDREDRARDERNEPVPVSKAFHNSDDEEGGHAENRTDEAVIPRPTLRLSNIPPGTSQAMIKSLMPANLSVENVKMVPATGPSTERKSTVAIVTLSQETPATDMDAAVSALQRQYLGYGFYLSLHRHLSSTVASSLSAASVGTSGTSQPFGAKPISQKQNQSSAGPQHSFQRGFAPPTSYAPSTGNLVNRTSLLHVAVKPPGDVNTLQLINKTIESVLQHGPEFEALLMSRPEVQQAEKWAWIWDARSEGGTWYRWRLWEVVTGADAGGKGGRFIPLFDGSHAWKAPEKKLAFEYTTNIDEFVSDSEYNSSDEDDDENGGEQDQKAGQELEMTFLNPLDKAKLTHLLSRLPTTLSKIRKGDIARITAFALTHASRGAEEVVDMIVANVEKPFAFSTANRDQRDRENGKPRDTSEPTETGEEKTEREEQDYSGASLVGLYAVSDILSSSSTSGIRHAWRFRQSFESALKERKTFEALGLMATKLRWGRLKAEKWKRSVGMILNLWEGWCVFPVESQELFARTFDSPPSAKPSEEPNEATNKGKWKTVDASTLPVASESGEAAREPLPEARNDDNDDAVGVPMEEDDVEGEPMEEDDVEGEPMEEEDDVEGEPMEDSDSDDNAKDEKGPNQSPKDDSKTTSPAVIGSNVEGAADSAATHTAGAAQVSSRLAGPGRKRMRAVDMFDGSGDSDEGN</sequence>
<evidence type="ECO:0000259" key="3">
    <source>
        <dbReference type="PROSITE" id="PS51391"/>
    </source>
</evidence>
<dbReference type="Pfam" id="PF01805">
    <property type="entry name" value="Surp"/>
    <property type="match status" value="1"/>
</dbReference>
<dbReference type="EMBL" id="JAGSXJ010000001">
    <property type="protein sequence ID" value="KAH6696832.1"/>
    <property type="molecule type" value="Genomic_DNA"/>
</dbReference>
<dbReference type="InterPro" id="IPR051485">
    <property type="entry name" value="SR-CTD_assoc_factor"/>
</dbReference>
<feature type="compositionally biased region" description="Low complexity" evidence="2">
    <location>
        <begin position="99"/>
        <end position="119"/>
    </location>
</feature>
<accession>A0A9P8VMH8</accession>
<feature type="region of interest" description="Disordered" evidence="2">
    <location>
        <begin position="533"/>
        <end position="567"/>
    </location>
</feature>
<dbReference type="Gene3D" id="1.10.10.790">
    <property type="entry name" value="Surp module"/>
    <property type="match status" value="1"/>
</dbReference>
<feature type="compositionally biased region" description="Basic and acidic residues" evidence="2">
    <location>
        <begin position="756"/>
        <end position="773"/>
    </location>
</feature>
<protein>
    <submittedName>
        <fullName evidence="4">Coatamer subunit protein</fullName>
    </submittedName>
</protein>
<dbReference type="PROSITE" id="PS51391">
    <property type="entry name" value="CID"/>
    <property type="match status" value="1"/>
</dbReference>
<feature type="compositionally biased region" description="Acidic residues" evidence="2">
    <location>
        <begin position="718"/>
        <end position="755"/>
    </location>
</feature>
<feature type="compositionally biased region" description="Basic and acidic residues" evidence="2">
    <location>
        <begin position="536"/>
        <end position="562"/>
    </location>
</feature>
<feature type="region of interest" description="Disordered" evidence="2">
    <location>
        <begin position="660"/>
        <end position="829"/>
    </location>
</feature>
<dbReference type="SUPFAM" id="SSF109905">
    <property type="entry name" value="Surp module (SWAP domain)"/>
    <property type="match status" value="1"/>
</dbReference>
<feature type="region of interest" description="Disordered" evidence="2">
    <location>
        <begin position="441"/>
        <end position="460"/>
    </location>
</feature>
<dbReference type="Gene3D" id="1.25.40.90">
    <property type="match status" value="1"/>
</dbReference>
<dbReference type="InterPro" id="IPR006569">
    <property type="entry name" value="CID_dom"/>
</dbReference>
<dbReference type="InterPro" id="IPR035967">
    <property type="entry name" value="SWAP/Surp_sf"/>
</dbReference>
<feature type="compositionally biased region" description="Basic and acidic residues" evidence="2">
    <location>
        <begin position="130"/>
        <end position="151"/>
    </location>
</feature>
<dbReference type="GO" id="GO:0005634">
    <property type="term" value="C:nucleus"/>
    <property type="evidence" value="ECO:0007669"/>
    <property type="project" value="TreeGrafter"/>
</dbReference>
<evidence type="ECO:0000256" key="2">
    <source>
        <dbReference type="SAM" id="MobiDB-lite"/>
    </source>
</evidence>
<feature type="compositionally biased region" description="Polar residues" evidence="2">
    <location>
        <begin position="293"/>
        <end position="307"/>
    </location>
</feature>
<feature type="region of interest" description="Disordered" evidence="2">
    <location>
        <begin position="280"/>
        <end position="313"/>
    </location>
</feature>
<feature type="region of interest" description="Disordered" evidence="2">
    <location>
        <begin position="1"/>
        <end position="176"/>
    </location>
</feature>
<proteinExistence type="predicted"/>
<evidence type="ECO:0000256" key="1">
    <source>
        <dbReference type="ARBA" id="ARBA00022884"/>
    </source>
</evidence>
<dbReference type="SMART" id="SM00582">
    <property type="entry name" value="RPR"/>
    <property type="match status" value="1"/>
</dbReference>
<dbReference type="InterPro" id="IPR012677">
    <property type="entry name" value="Nucleotide-bd_a/b_plait_sf"/>
</dbReference>
<evidence type="ECO:0000313" key="5">
    <source>
        <dbReference type="Proteomes" id="UP000770015"/>
    </source>
</evidence>
<dbReference type="InterPro" id="IPR008942">
    <property type="entry name" value="ENTH_VHS"/>
</dbReference>
<dbReference type="Proteomes" id="UP000770015">
    <property type="component" value="Unassembled WGS sequence"/>
</dbReference>
<dbReference type="PANTHER" id="PTHR23140">
    <property type="entry name" value="RNA PROCESSING PROTEIN LD23810P"/>
    <property type="match status" value="1"/>
</dbReference>
<feature type="compositionally biased region" description="Low complexity" evidence="2">
    <location>
        <begin position="65"/>
        <end position="78"/>
    </location>
</feature>
<feature type="compositionally biased region" description="Acidic residues" evidence="2">
    <location>
        <begin position="447"/>
        <end position="457"/>
    </location>
</feature>